<evidence type="ECO:0000256" key="1">
    <source>
        <dbReference type="ARBA" id="ARBA00023125"/>
    </source>
</evidence>
<dbReference type="InterPro" id="IPR001387">
    <property type="entry name" value="Cro/C1-type_HTH"/>
</dbReference>
<accession>A0A4P7A0T1</accession>
<evidence type="ECO:0000313" key="3">
    <source>
        <dbReference type="EMBL" id="QBP42600.1"/>
    </source>
</evidence>
<dbReference type="OrthoDB" id="8115576at2"/>
<keyword evidence="1" id="KW-0238">DNA-binding</keyword>
<evidence type="ECO:0000259" key="2">
    <source>
        <dbReference type="PROSITE" id="PS50943"/>
    </source>
</evidence>
<dbReference type="KEGG" id="panc:E2636_16245"/>
<organism evidence="3 4">
    <name type="scientific">Paenisporosarcina antarctica</name>
    <dbReference type="NCBI Taxonomy" id="417367"/>
    <lineage>
        <taxon>Bacteria</taxon>
        <taxon>Bacillati</taxon>
        <taxon>Bacillota</taxon>
        <taxon>Bacilli</taxon>
        <taxon>Bacillales</taxon>
        <taxon>Caryophanaceae</taxon>
        <taxon>Paenisporosarcina</taxon>
    </lineage>
</organism>
<feature type="domain" description="HTH cro/C1-type" evidence="2">
    <location>
        <begin position="7"/>
        <end position="61"/>
    </location>
</feature>
<dbReference type="PROSITE" id="PS50943">
    <property type="entry name" value="HTH_CROC1"/>
    <property type="match status" value="1"/>
</dbReference>
<proteinExistence type="predicted"/>
<reference evidence="3 4" key="1">
    <citation type="submission" date="2019-03" db="EMBL/GenBank/DDBJ databases">
        <title>Complete genome sequence of Paenisporosarcina antarctica CGMCC 1.6503T.</title>
        <authorList>
            <person name="Rong J.-C."/>
            <person name="Chi N.-Y."/>
            <person name="Zhang Q.-F."/>
        </authorList>
    </citation>
    <scope>NUCLEOTIDE SEQUENCE [LARGE SCALE GENOMIC DNA]</scope>
    <source>
        <strain evidence="3 4">CGMCC 1.6503</strain>
    </source>
</reference>
<dbReference type="PANTHER" id="PTHR46558">
    <property type="entry name" value="TRACRIPTIONAL REGULATORY PROTEIN-RELATED-RELATED"/>
    <property type="match status" value="1"/>
</dbReference>
<dbReference type="SUPFAM" id="SSF47413">
    <property type="entry name" value="lambda repressor-like DNA-binding domains"/>
    <property type="match status" value="1"/>
</dbReference>
<dbReference type="Gene3D" id="1.10.260.40">
    <property type="entry name" value="lambda repressor-like DNA-binding domains"/>
    <property type="match status" value="1"/>
</dbReference>
<keyword evidence="4" id="KW-1185">Reference proteome</keyword>
<evidence type="ECO:0000313" key="4">
    <source>
        <dbReference type="Proteomes" id="UP000294292"/>
    </source>
</evidence>
<dbReference type="SMART" id="SM00530">
    <property type="entry name" value="HTH_XRE"/>
    <property type="match status" value="1"/>
</dbReference>
<sequence>MTSGGRLKNLRLERRFTMQEVAIKIGLAKSSYAGYEGGYRNPPVDKLIALAQLFQVSTDFILGLTDIPDPVNSLHKKHLYWEGILLNEKELAIIQQVVELLVNKTQESRKTKNVQMNIG</sequence>
<dbReference type="AlphaFoldDB" id="A0A4P7A0T1"/>
<dbReference type="PANTHER" id="PTHR46558:SF11">
    <property type="entry name" value="HTH-TYPE TRANSCRIPTIONAL REGULATOR XRE"/>
    <property type="match status" value="1"/>
</dbReference>
<name>A0A4P7A0T1_9BACL</name>
<dbReference type="GO" id="GO:0003677">
    <property type="term" value="F:DNA binding"/>
    <property type="evidence" value="ECO:0007669"/>
    <property type="project" value="UniProtKB-KW"/>
</dbReference>
<dbReference type="CDD" id="cd00093">
    <property type="entry name" value="HTH_XRE"/>
    <property type="match status" value="1"/>
</dbReference>
<gene>
    <name evidence="3" type="ORF">E2636_16245</name>
</gene>
<dbReference type="Proteomes" id="UP000294292">
    <property type="component" value="Chromosome"/>
</dbReference>
<protein>
    <submittedName>
        <fullName evidence="3">XRE family transcriptional regulator</fullName>
    </submittedName>
</protein>
<dbReference type="Pfam" id="PF01381">
    <property type="entry name" value="HTH_3"/>
    <property type="match status" value="1"/>
</dbReference>
<dbReference type="InterPro" id="IPR010982">
    <property type="entry name" value="Lambda_DNA-bd_dom_sf"/>
</dbReference>
<dbReference type="EMBL" id="CP038015">
    <property type="protein sequence ID" value="QBP42600.1"/>
    <property type="molecule type" value="Genomic_DNA"/>
</dbReference>
<dbReference type="RefSeq" id="WP_134211147.1">
    <property type="nucleotide sequence ID" value="NZ_CP038015.1"/>
</dbReference>